<protein>
    <submittedName>
        <fullName evidence="3">Uncharacterized protein</fullName>
    </submittedName>
</protein>
<reference evidence="3 4" key="1">
    <citation type="submission" date="2014-06" db="EMBL/GenBank/DDBJ databases">
        <authorList>
            <person name="Swart Estienne"/>
        </authorList>
    </citation>
    <scope>NUCLEOTIDE SEQUENCE [LARGE SCALE GENOMIC DNA]</scope>
    <source>
        <strain evidence="3 4">130c</strain>
    </source>
</reference>
<dbReference type="InParanoid" id="A0A078B179"/>
<sequence>MPAKIFLATSIVAALFIGLSQGVQLRTKTSSIINSKLQAGLLNQKTQANSQIKRLEEPYELEPEDYQALDDLALLAFRVRHVSGMHVTAYTSIYQFQSEYKKLAKGAFSERQSFQRWLNDEAERLRSFEEGMVDKLLSDKDQEVYEEKEDFVSQFPDYDPNEWHLSKLEASDIYSLVDTVTSYDNSIAMNDTLTEIVNQVANATSEDEFRQAYYPILDRLWRRVDENTEHHQKQLRIQYEGEEEEESGNYSNNTYNYDSEENDTSNQTQNSTFSGIQIDEQDMKHVNGLIEKVTTDEYEATNLLNRIIGMAEHAETYDQWWNEYITLYWQLVDEFENRQRQNQ</sequence>
<proteinExistence type="predicted"/>
<feature type="compositionally biased region" description="Low complexity" evidence="1">
    <location>
        <begin position="248"/>
        <end position="257"/>
    </location>
</feature>
<keyword evidence="4" id="KW-1185">Reference proteome</keyword>
<evidence type="ECO:0000313" key="4">
    <source>
        <dbReference type="Proteomes" id="UP000039865"/>
    </source>
</evidence>
<feature type="region of interest" description="Disordered" evidence="1">
    <location>
        <begin position="232"/>
        <end position="270"/>
    </location>
</feature>
<accession>A0A078B179</accession>
<keyword evidence="2" id="KW-0732">Signal</keyword>
<organism evidence="3 4">
    <name type="scientific">Stylonychia lemnae</name>
    <name type="common">Ciliate</name>
    <dbReference type="NCBI Taxonomy" id="5949"/>
    <lineage>
        <taxon>Eukaryota</taxon>
        <taxon>Sar</taxon>
        <taxon>Alveolata</taxon>
        <taxon>Ciliophora</taxon>
        <taxon>Intramacronucleata</taxon>
        <taxon>Spirotrichea</taxon>
        <taxon>Stichotrichia</taxon>
        <taxon>Sporadotrichida</taxon>
        <taxon>Oxytrichidae</taxon>
        <taxon>Stylonychinae</taxon>
        <taxon>Stylonychia</taxon>
    </lineage>
</organism>
<feature type="signal peptide" evidence="2">
    <location>
        <begin position="1"/>
        <end position="22"/>
    </location>
</feature>
<dbReference type="Proteomes" id="UP000039865">
    <property type="component" value="Unassembled WGS sequence"/>
</dbReference>
<evidence type="ECO:0000313" key="3">
    <source>
        <dbReference type="EMBL" id="CDW86873.1"/>
    </source>
</evidence>
<evidence type="ECO:0000256" key="2">
    <source>
        <dbReference type="SAM" id="SignalP"/>
    </source>
</evidence>
<dbReference type="EMBL" id="CCKQ01015060">
    <property type="protein sequence ID" value="CDW86873.1"/>
    <property type="molecule type" value="Genomic_DNA"/>
</dbReference>
<gene>
    <name evidence="3" type="primary">Contig2078.g2236</name>
    <name evidence="3" type="ORF">STYLEM_15973</name>
</gene>
<name>A0A078B179_STYLE</name>
<evidence type="ECO:0000256" key="1">
    <source>
        <dbReference type="SAM" id="MobiDB-lite"/>
    </source>
</evidence>
<feature type="chain" id="PRO_5001729835" evidence="2">
    <location>
        <begin position="23"/>
        <end position="343"/>
    </location>
</feature>
<dbReference type="AlphaFoldDB" id="A0A078B179"/>